<dbReference type="Proteomes" id="UP000626092">
    <property type="component" value="Unassembled WGS sequence"/>
</dbReference>
<proteinExistence type="predicted"/>
<feature type="signal peptide" evidence="2">
    <location>
        <begin position="1"/>
        <end position="18"/>
    </location>
</feature>
<keyword evidence="1" id="KW-1133">Transmembrane helix</keyword>
<feature type="transmembrane region" description="Helical" evidence="1">
    <location>
        <begin position="123"/>
        <end position="148"/>
    </location>
</feature>
<keyword evidence="1" id="KW-0472">Membrane</keyword>
<evidence type="ECO:0000313" key="3">
    <source>
        <dbReference type="EMBL" id="KAF7120250.1"/>
    </source>
</evidence>
<evidence type="ECO:0008006" key="5">
    <source>
        <dbReference type="Google" id="ProtNLM"/>
    </source>
</evidence>
<gene>
    <name evidence="3" type="ORF">RHSIM_Rhsim13G0168800</name>
</gene>
<evidence type="ECO:0000313" key="4">
    <source>
        <dbReference type="Proteomes" id="UP000626092"/>
    </source>
</evidence>
<keyword evidence="2" id="KW-0732">Signal</keyword>
<keyword evidence="4" id="KW-1185">Reference proteome</keyword>
<evidence type="ECO:0000256" key="2">
    <source>
        <dbReference type="SAM" id="SignalP"/>
    </source>
</evidence>
<dbReference type="AlphaFoldDB" id="A0A834L6P9"/>
<dbReference type="EMBL" id="WJXA01000013">
    <property type="protein sequence ID" value="KAF7120250.1"/>
    <property type="molecule type" value="Genomic_DNA"/>
</dbReference>
<reference evidence="3" key="1">
    <citation type="submission" date="2019-11" db="EMBL/GenBank/DDBJ databases">
        <authorList>
            <person name="Liu Y."/>
            <person name="Hou J."/>
            <person name="Li T.-Q."/>
            <person name="Guan C.-H."/>
            <person name="Wu X."/>
            <person name="Wu H.-Z."/>
            <person name="Ling F."/>
            <person name="Zhang R."/>
            <person name="Shi X.-G."/>
            <person name="Ren J.-P."/>
            <person name="Chen E.-F."/>
            <person name="Sun J.-M."/>
        </authorList>
    </citation>
    <scope>NUCLEOTIDE SEQUENCE</scope>
    <source>
        <strain evidence="3">Adult_tree_wgs_1</strain>
        <tissue evidence="3">Leaves</tissue>
    </source>
</reference>
<name>A0A834L6P9_RHOSS</name>
<feature type="transmembrane region" description="Helical" evidence="1">
    <location>
        <begin position="81"/>
        <end position="103"/>
    </location>
</feature>
<organism evidence="3 4">
    <name type="scientific">Rhododendron simsii</name>
    <name type="common">Sims's rhododendron</name>
    <dbReference type="NCBI Taxonomy" id="118357"/>
    <lineage>
        <taxon>Eukaryota</taxon>
        <taxon>Viridiplantae</taxon>
        <taxon>Streptophyta</taxon>
        <taxon>Embryophyta</taxon>
        <taxon>Tracheophyta</taxon>
        <taxon>Spermatophyta</taxon>
        <taxon>Magnoliopsida</taxon>
        <taxon>eudicotyledons</taxon>
        <taxon>Gunneridae</taxon>
        <taxon>Pentapetalae</taxon>
        <taxon>asterids</taxon>
        <taxon>Ericales</taxon>
        <taxon>Ericaceae</taxon>
        <taxon>Ericoideae</taxon>
        <taxon>Rhodoreae</taxon>
        <taxon>Rhododendron</taxon>
    </lineage>
</organism>
<protein>
    <recommendedName>
        <fullName evidence="5">PGG domain-containing protein</fullName>
    </recommendedName>
</protein>
<accession>A0A834L6P9</accession>
<sequence>MLCVVVFIFNSCFPNQIACYVLGMETKDVNETNGCGTTIRKSLQKIKRHVLGKGTNEEEETVDVNVTNASGHFVPWIRNKAVMWILIVTMWLAITSMAITYALSNIVVTPKKDRRSVSNTITIGVIVWSSVMALLLVKHTFGLVVFVANETRRKWKATRTINEKAIKGMNTPPA</sequence>
<feature type="chain" id="PRO_5032678486" description="PGG domain-containing protein" evidence="2">
    <location>
        <begin position="19"/>
        <end position="174"/>
    </location>
</feature>
<evidence type="ECO:0000256" key="1">
    <source>
        <dbReference type="SAM" id="Phobius"/>
    </source>
</evidence>
<keyword evidence="1" id="KW-0812">Transmembrane</keyword>
<comment type="caution">
    <text evidence="3">The sequence shown here is derived from an EMBL/GenBank/DDBJ whole genome shotgun (WGS) entry which is preliminary data.</text>
</comment>
<dbReference type="OrthoDB" id="681126at2759"/>